<keyword evidence="1" id="KW-0812">Transmembrane</keyword>
<evidence type="ECO:0000313" key="4">
    <source>
        <dbReference type="Proteomes" id="UP001589613"/>
    </source>
</evidence>
<feature type="transmembrane region" description="Helical" evidence="1">
    <location>
        <begin position="167"/>
        <end position="189"/>
    </location>
</feature>
<gene>
    <name evidence="3" type="ORF">ACFFN0_02700</name>
</gene>
<organism evidence="3 4">
    <name type="scientific">Ornithinimicrobium kibberense</name>
    <dbReference type="NCBI Taxonomy" id="282060"/>
    <lineage>
        <taxon>Bacteria</taxon>
        <taxon>Bacillati</taxon>
        <taxon>Actinomycetota</taxon>
        <taxon>Actinomycetes</taxon>
        <taxon>Micrococcales</taxon>
        <taxon>Ornithinimicrobiaceae</taxon>
        <taxon>Ornithinimicrobium</taxon>
    </lineage>
</organism>
<feature type="domain" description="DUF1648" evidence="2">
    <location>
        <begin position="44"/>
        <end position="86"/>
    </location>
</feature>
<evidence type="ECO:0000259" key="2">
    <source>
        <dbReference type="Pfam" id="PF07853"/>
    </source>
</evidence>
<evidence type="ECO:0000313" key="3">
    <source>
        <dbReference type="EMBL" id="MFB9730949.1"/>
    </source>
</evidence>
<feature type="transmembrane region" description="Helical" evidence="1">
    <location>
        <begin position="33"/>
        <end position="54"/>
    </location>
</feature>
<name>A0ABV5UZJ6_9MICO</name>
<protein>
    <submittedName>
        <fullName evidence="3">DUF1648 domain-containing protein</fullName>
    </submittedName>
</protein>
<accession>A0ABV5UZJ6</accession>
<reference evidence="3 4" key="1">
    <citation type="submission" date="2024-09" db="EMBL/GenBank/DDBJ databases">
        <authorList>
            <person name="Sun Q."/>
            <person name="Mori K."/>
        </authorList>
    </citation>
    <scope>NUCLEOTIDE SEQUENCE [LARGE SCALE GENOMIC DNA]</scope>
    <source>
        <strain evidence="3 4">JCM 12763</strain>
    </source>
</reference>
<keyword evidence="4" id="KW-1185">Reference proteome</keyword>
<dbReference type="Pfam" id="PF07853">
    <property type="entry name" value="DUF1648"/>
    <property type="match status" value="1"/>
</dbReference>
<sequence length="203" mass="23031">MAVGSGESWQQREERRRQVAREARLMAREPAGWLPRLVLLVATVAWLAMLAWLVQTLPERVPTHWSGGGTPDGWSSRPVAVAVVVLLPLVLFFPMIWISRLVMVWPDGVNAPHKEWWLDRPRRLVRFERLLREDLMLIVAVSVLLVVGIGLIMGYAAHQPGGAVPAWWFAVLIVGYLVLLTLLVVWMYVSARYRPDDDDPELA</sequence>
<proteinExistence type="predicted"/>
<keyword evidence="1" id="KW-0472">Membrane</keyword>
<dbReference type="InterPro" id="IPR012867">
    <property type="entry name" value="DUF1648"/>
</dbReference>
<comment type="caution">
    <text evidence="3">The sequence shown here is derived from an EMBL/GenBank/DDBJ whole genome shotgun (WGS) entry which is preliminary data.</text>
</comment>
<keyword evidence="1" id="KW-1133">Transmembrane helix</keyword>
<dbReference type="RefSeq" id="WP_141339203.1">
    <property type="nucleotide sequence ID" value="NZ_JBHMAX010000005.1"/>
</dbReference>
<dbReference type="EMBL" id="JBHMAX010000005">
    <property type="protein sequence ID" value="MFB9730949.1"/>
    <property type="molecule type" value="Genomic_DNA"/>
</dbReference>
<feature type="transmembrane region" description="Helical" evidence="1">
    <location>
        <begin position="135"/>
        <end position="155"/>
    </location>
</feature>
<evidence type="ECO:0000256" key="1">
    <source>
        <dbReference type="SAM" id="Phobius"/>
    </source>
</evidence>
<feature type="transmembrane region" description="Helical" evidence="1">
    <location>
        <begin position="74"/>
        <end position="98"/>
    </location>
</feature>
<dbReference type="Proteomes" id="UP001589613">
    <property type="component" value="Unassembled WGS sequence"/>
</dbReference>